<reference evidence="1 2" key="1">
    <citation type="submission" date="2020-07" db="EMBL/GenBank/DDBJ databases">
        <title>Comparative genomics of pyrophilous fungi reveals a link between fire events and developmental genes.</title>
        <authorList>
            <consortium name="DOE Joint Genome Institute"/>
            <person name="Steindorff A.S."/>
            <person name="Carver A."/>
            <person name="Calhoun S."/>
            <person name="Stillman K."/>
            <person name="Liu H."/>
            <person name="Lipzen A."/>
            <person name="Pangilinan J."/>
            <person name="Labutti K."/>
            <person name="Bruns T.D."/>
            <person name="Grigoriev I.V."/>
        </authorList>
    </citation>
    <scope>NUCLEOTIDE SEQUENCE [LARGE SCALE GENOMIC DNA]</scope>
    <source>
        <strain evidence="1 2">CBS 144469</strain>
    </source>
</reference>
<proteinExistence type="predicted"/>
<protein>
    <submittedName>
        <fullName evidence="1">Uncharacterized protein</fullName>
    </submittedName>
</protein>
<dbReference type="EMBL" id="JACGCI010000002">
    <property type="protein sequence ID" value="KAF6765308.1"/>
    <property type="molecule type" value="Genomic_DNA"/>
</dbReference>
<comment type="caution">
    <text evidence="1">The sequence shown here is derived from an EMBL/GenBank/DDBJ whole genome shotgun (WGS) entry which is preliminary data.</text>
</comment>
<dbReference type="AlphaFoldDB" id="A0A8H6IIX9"/>
<organism evidence="1 2">
    <name type="scientific">Ephemerocybe angulata</name>
    <dbReference type="NCBI Taxonomy" id="980116"/>
    <lineage>
        <taxon>Eukaryota</taxon>
        <taxon>Fungi</taxon>
        <taxon>Dikarya</taxon>
        <taxon>Basidiomycota</taxon>
        <taxon>Agaricomycotina</taxon>
        <taxon>Agaricomycetes</taxon>
        <taxon>Agaricomycetidae</taxon>
        <taxon>Agaricales</taxon>
        <taxon>Agaricineae</taxon>
        <taxon>Psathyrellaceae</taxon>
        <taxon>Ephemerocybe</taxon>
    </lineage>
</organism>
<evidence type="ECO:0000313" key="2">
    <source>
        <dbReference type="Proteomes" id="UP000521943"/>
    </source>
</evidence>
<keyword evidence="2" id="KW-1185">Reference proteome</keyword>
<gene>
    <name evidence="1" type="ORF">DFP72DRAFT_839165</name>
</gene>
<evidence type="ECO:0000313" key="1">
    <source>
        <dbReference type="EMBL" id="KAF6765308.1"/>
    </source>
</evidence>
<dbReference type="Proteomes" id="UP000521943">
    <property type="component" value="Unassembled WGS sequence"/>
</dbReference>
<name>A0A8H6IIX9_9AGAR</name>
<accession>A0A8H6IIX9</accession>
<sequence length="172" mass="19523">MGHSKTSEAHYNATYLTAYLQVHWQTSRTRRSQNIPLRQLETLASGTRGSIAVNFQVEVAHQSQAPRPKATEAKLKPSDLGLRRSHFLQAVARMALIKVLNMELTTITGSEAHLHQASRGTSARSKLIKVPPDYYNDLCKNNDQWDLEERMDVTVQWDLEERTDVTVNMSYG</sequence>